<sequence>MIWKDQEDRKIFLQRFPQMKAEVEGHIRRLRALAEEVSKVHKDCTISHVVADSTGVASGLMALGGLLLAPFTGGLSMALVAGGIGLGTASSVTSAATSIVDGSKMASAKDEAMKLLSTSTDRLKELIGMCVRFAFKSSLAMDEFIQCLRELGPYVSTLRGARTNPHLPHELEGRLNRVGSSNTFENVERAFQGPAQSMSRITRVLGGVSTGILLGLDVTSLVQD</sequence>
<dbReference type="KEGG" id="dord:105992114"/>
<dbReference type="InterPro" id="IPR008405">
    <property type="entry name" value="ApoL"/>
</dbReference>
<dbReference type="InParanoid" id="A0A1S3FV03"/>
<dbReference type="GO" id="GO:0005576">
    <property type="term" value="C:extracellular region"/>
    <property type="evidence" value="ECO:0007669"/>
    <property type="project" value="InterPro"/>
</dbReference>
<dbReference type="GeneID" id="105992114"/>
<proteinExistence type="inferred from homology"/>
<name>A0A1S3FV03_DIPOR</name>
<dbReference type="GO" id="GO:0016020">
    <property type="term" value="C:membrane"/>
    <property type="evidence" value="ECO:0007669"/>
    <property type="project" value="TreeGrafter"/>
</dbReference>
<dbReference type="RefSeq" id="XP_012880398.1">
    <property type="nucleotide sequence ID" value="XM_013024944.1"/>
</dbReference>
<dbReference type="Proteomes" id="UP000081671">
    <property type="component" value="Unplaced"/>
</dbReference>
<dbReference type="AlphaFoldDB" id="A0A1S3FV03"/>
<evidence type="ECO:0000313" key="3">
    <source>
        <dbReference type="RefSeq" id="XP_012880398.1"/>
    </source>
</evidence>
<dbReference type="Pfam" id="PF05461">
    <property type="entry name" value="ApoL"/>
    <property type="match status" value="1"/>
</dbReference>
<dbReference type="PANTHER" id="PTHR14096">
    <property type="entry name" value="APOLIPOPROTEIN L"/>
    <property type="match status" value="1"/>
</dbReference>
<gene>
    <name evidence="3" type="primary">LOC105992114</name>
</gene>
<organism evidence="2 3">
    <name type="scientific">Dipodomys ordii</name>
    <name type="common">Ord's kangaroo rat</name>
    <dbReference type="NCBI Taxonomy" id="10020"/>
    <lineage>
        <taxon>Eukaryota</taxon>
        <taxon>Metazoa</taxon>
        <taxon>Chordata</taxon>
        <taxon>Craniata</taxon>
        <taxon>Vertebrata</taxon>
        <taxon>Euteleostomi</taxon>
        <taxon>Mammalia</taxon>
        <taxon>Eutheria</taxon>
        <taxon>Euarchontoglires</taxon>
        <taxon>Glires</taxon>
        <taxon>Rodentia</taxon>
        <taxon>Castorimorpha</taxon>
        <taxon>Heteromyidae</taxon>
        <taxon>Dipodomyinae</taxon>
        <taxon>Dipodomys</taxon>
    </lineage>
</organism>
<dbReference type="GO" id="GO:0042157">
    <property type="term" value="P:lipoprotein metabolic process"/>
    <property type="evidence" value="ECO:0007669"/>
    <property type="project" value="InterPro"/>
</dbReference>
<protein>
    <submittedName>
        <fullName evidence="3">Apolipoprotein L3-like</fullName>
    </submittedName>
</protein>
<dbReference type="OrthoDB" id="6363454at2759"/>
<evidence type="ECO:0000313" key="2">
    <source>
        <dbReference type="Proteomes" id="UP000081671"/>
    </source>
</evidence>
<accession>A0A1S3FV03</accession>
<reference evidence="3" key="1">
    <citation type="submission" date="2025-08" db="UniProtKB">
        <authorList>
            <consortium name="RefSeq"/>
        </authorList>
    </citation>
    <scope>IDENTIFICATION</scope>
    <source>
        <tissue evidence="3">Kidney</tissue>
    </source>
</reference>
<dbReference type="GO" id="GO:0008289">
    <property type="term" value="F:lipid binding"/>
    <property type="evidence" value="ECO:0007669"/>
    <property type="project" value="InterPro"/>
</dbReference>
<comment type="similarity">
    <text evidence="1">Belongs to the apolipoprotein L family.</text>
</comment>
<dbReference type="GO" id="GO:0006869">
    <property type="term" value="P:lipid transport"/>
    <property type="evidence" value="ECO:0007669"/>
    <property type="project" value="InterPro"/>
</dbReference>
<evidence type="ECO:0000256" key="1">
    <source>
        <dbReference type="ARBA" id="ARBA00010090"/>
    </source>
</evidence>
<dbReference type="PANTHER" id="PTHR14096:SF39">
    <property type="entry name" value="APOLIPOPROTEIN L4"/>
    <property type="match status" value="1"/>
</dbReference>
<keyword evidence="2" id="KW-1185">Reference proteome</keyword>